<accession>A0AAV9XAG8</accession>
<dbReference type="AlphaFoldDB" id="A0AAV9XAG8"/>
<keyword evidence="2" id="KW-1185">Reference proteome</keyword>
<proteinExistence type="predicted"/>
<evidence type="ECO:0000313" key="2">
    <source>
        <dbReference type="Proteomes" id="UP001365542"/>
    </source>
</evidence>
<protein>
    <submittedName>
        <fullName evidence="1">Uncharacterized protein</fullName>
    </submittedName>
</protein>
<evidence type="ECO:0000313" key="1">
    <source>
        <dbReference type="EMBL" id="KAK6538759.1"/>
    </source>
</evidence>
<dbReference type="EMBL" id="JAVHJO010000007">
    <property type="protein sequence ID" value="KAK6538759.1"/>
    <property type="molecule type" value="Genomic_DNA"/>
</dbReference>
<gene>
    <name evidence="1" type="ORF">TWF694_010329</name>
</gene>
<comment type="caution">
    <text evidence="1">The sequence shown here is derived from an EMBL/GenBank/DDBJ whole genome shotgun (WGS) entry which is preliminary data.</text>
</comment>
<dbReference type="Proteomes" id="UP001365542">
    <property type="component" value="Unassembled WGS sequence"/>
</dbReference>
<reference evidence="1 2" key="1">
    <citation type="submission" date="2019-10" db="EMBL/GenBank/DDBJ databases">
        <authorList>
            <person name="Palmer J.M."/>
        </authorList>
    </citation>
    <scope>NUCLEOTIDE SEQUENCE [LARGE SCALE GENOMIC DNA]</scope>
    <source>
        <strain evidence="1 2">TWF694</strain>
    </source>
</reference>
<sequence>MTDPCWSTWGADELAGVEIFKKAFVISNLNKCSDEECQSQNFLPLQSGHTRRGLIAIMQHAICSQVAQKFEDVSASLSCMAFDLGLPRPPDTRKPKELANSVGYFGMRTLSTSPGRN</sequence>
<name>A0AAV9XAG8_9PEZI</name>
<organism evidence="1 2">
    <name type="scientific">Orbilia ellipsospora</name>
    <dbReference type="NCBI Taxonomy" id="2528407"/>
    <lineage>
        <taxon>Eukaryota</taxon>
        <taxon>Fungi</taxon>
        <taxon>Dikarya</taxon>
        <taxon>Ascomycota</taxon>
        <taxon>Pezizomycotina</taxon>
        <taxon>Orbiliomycetes</taxon>
        <taxon>Orbiliales</taxon>
        <taxon>Orbiliaceae</taxon>
        <taxon>Orbilia</taxon>
    </lineage>
</organism>